<dbReference type="GO" id="GO:0016887">
    <property type="term" value="F:ATP hydrolysis activity"/>
    <property type="evidence" value="ECO:0007669"/>
    <property type="project" value="InterPro"/>
</dbReference>
<comment type="function">
    <text evidence="6">Part of the ABC transporter complex HmuTUV involved in hemin import. Responsible for energy coupling to the transport system.</text>
</comment>
<proteinExistence type="predicted"/>
<evidence type="ECO:0000256" key="1">
    <source>
        <dbReference type="ARBA" id="ARBA00022448"/>
    </source>
</evidence>
<dbReference type="PANTHER" id="PTHR42794:SF1">
    <property type="entry name" value="HEMIN IMPORT ATP-BINDING PROTEIN HMUV"/>
    <property type="match status" value="1"/>
</dbReference>
<evidence type="ECO:0000256" key="6">
    <source>
        <dbReference type="ARBA" id="ARBA00037066"/>
    </source>
</evidence>
<keyword evidence="2" id="KW-1003">Cell membrane</keyword>
<evidence type="ECO:0000256" key="2">
    <source>
        <dbReference type="ARBA" id="ARBA00022475"/>
    </source>
</evidence>
<dbReference type="KEGG" id="vei:Veis_3078"/>
<dbReference type="InterPro" id="IPR003593">
    <property type="entry name" value="AAA+_ATPase"/>
</dbReference>
<keyword evidence="1" id="KW-0813">Transport</keyword>
<dbReference type="AlphaFoldDB" id="A1WMF4"/>
<dbReference type="InterPro" id="IPR027417">
    <property type="entry name" value="P-loop_NTPase"/>
</dbReference>
<keyword evidence="9" id="KW-1185">Reference proteome</keyword>
<dbReference type="Proteomes" id="UP000000374">
    <property type="component" value="Chromosome"/>
</dbReference>
<dbReference type="InterPro" id="IPR003439">
    <property type="entry name" value="ABC_transporter-like_ATP-bd"/>
</dbReference>
<evidence type="ECO:0000313" key="9">
    <source>
        <dbReference type="Proteomes" id="UP000000374"/>
    </source>
</evidence>
<feature type="domain" description="ABC transporter" evidence="7">
    <location>
        <begin position="1"/>
        <end position="246"/>
    </location>
</feature>
<evidence type="ECO:0000256" key="4">
    <source>
        <dbReference type="ARBA" id="ARBA00022840"/>
    </source>
</evidence>
<gene>
    <name evidence="8" type="ordered locus">Veis_3078</name>
</gene>
<keyword evidence="2" id="KW-0472">Membrane</keyword>
<reference evidence="9" key="1">
    <citation type="submission" date="2006-12" db="EMBL/GenBank/DDBJ databases">
        <title>Complete sequence of chromosome 1 of Verminephrobacter eiseniae EF01-2.</title>
        <authorList>
            <person name="Copeland A."/>
            <person name="Lucas S."/>
            <person name="Lapidus A."/>
            <person name="Barry K."/>
            <person name="Detter J.C."/>
            <person name="Glavina del Rio T."/>
            <person name="Dalin E."/>
            <person name="Tice H."/>
            <person name="Pitluck S."/>
            <person name="Chertkov O."/>
            <person name="Brettin T."/>
            <person name="Bruce D."/>
            <person name="Han C."/>
            <person name="Tapia R."/>
            <person name="Gilna P."/>
            <person name="Schmutz J."/>
            <person name="Larimer F."/>
            <person name="Land M."/>
            <person name="Hauser L."/>
            <person name="Kyrpides N."/>
            <person name="Kim E."/>
            <person name="Stahl D."/>
            <person name="Richardson P."/>
        </authorList>
    </citation>
    <scope>NUCLEOTIDE SEQUENCE [LARGE SCALE GENOMIC DNA]</scope>
    <source>
        <strain evidence="9">EF01-2</strain>
    </source>
</reference>
<dbReference type="Gene3D" id="3.40.50.300">
    <property type="entry name" value="P-loop containing nucleotide triphosphate hydrolases"/>
    <property type="match status" value="1"/>
</dbReference>
<dbReference type="STRING" id="391735.Veis_3078"/>
<evidence type="ECO:0000259" key="7">
    <source>
        <dbReference type="PROSITE" id="PS50893"/>
    </source>
</evidence>
<name>A1WMF4_VEREI</name>
<protein>
    <submittedName>
        <fullName evidence="8">ABC transporter related</fullName>
    </submittedName>
</protein>
<sequence>MRMKTSTHTALLQLDSVGLRLGAHSFGPFSLHITPGERIAILGPSGAGKSTLLKLMSRECKPTTGQVSFHGQRLADWSLSDLSRRRAVLPQSGDVAFGLQADLVVGLGRVARVHDPHLADIVQASATLAHAAGLLRRRFDTLSGGEQARIQLARVFAQLWNAHDGLILVDEPLAALDPGLQLDLLDSLEAYAFARHHGLVAILHDINQAMLGFDRLLLLKGGKLVADLPSSADAVPALESLYGIALGCTTDIQGTLVIAPLRKPARRPAPAGVMAWACA</sequence>
<evidence type="ECO:0000256" key="3">
    <source>
        <dbReference type="ARBA" id="ARBA00022741"/>
    </source>
</evidence>
<dbReference type="SUPFAM" id="SSF52540">
    <property type="entry name" value="P-loop containing nucleoside triphosphate hydrolases"/>
    <property type="match status" value="1"/>
</dbReference>
<dbReference type="InterPro" id="IPR017871">
    <property type="entry name" value="ABC_transporter-like_CS"/>
</dbReference>
<evidence type="ECO:0000313" key="8">
    <source>
        <dbReference type="EMBL" id="ABM58811.1"/>
    </source>
</evidence>
<keyword evidence="4" id="KW-0067">ATP-binding</keyword>
<dbReference type="HOGENOM" id="CLU_000604_1_11_4"/>
<evidence type="ECO:0000256" key="5">
    <source>
        <dbReference type="ARBA" id="ARBA00022967"/>
    </source>
</evidence>
<keyword evidence="5" id="KW-1278">Translocase</keyword>
<keyword evidence="3" id="KW-0547">Nucleotide-binding</keyword>
<organism evidence="8 9">
    <name type="scientific">Verminephrobacter eiseniae (strain EF01-2)</name>
    <dbReference type="NCBI Taxonomy" id="391735"/>
    <lineage>
        <taxon>Bacteria</taxon>
        <taxon>Pseudomonadati</taxon>
        <taxon>Pseudomonadota</taxon>
        <taxon>Betaproteobacteria</taxon>
        <taxon>Burkholderiales</taxon>
        <taxon>Comamonadaceae</taxon>
        <taxon>Verminephrobacter</taxon>
    </lineage>
</organism>
<dbReference type="GO" id="GO:0005524">
    <property type="term" value="F:ATP binding"/>
    <property type="evidence" value="ECO:0007669"/>
    <property type="project" value="UniProtKB-KW"/>
</dbReference>
<dbReference type="SMART" id="SM00382">
    <property type="entry name" value="AAA"/>
    <property type="match status" value="1"/>
</dbReference>
<dbReference type="EMBL" id="CP000542">
    <property type="protein sequence ID" value="ABM58811.1"/>
    <property type="molecule type" value="Genomic_DNA"/>
</dbReference>
<dbReference type="eggNOG" id="COG4559">
    <property type="taxonomic scope" value="Bacteria"/>
</dbReference>
<dbReference type="PROSITE" id="PS50893">
    <property type="entry name" value="ABC_TRANSPORTER_2"/>
    <property type="match status" value="1"/>
</dbReference>
<accession>A1WMF4</accession>
<dbReference type="Pfam" id="PF00005">
    <property type="entry name" value="ABC_tran"/>
    <property type="match status" value="1"/>
</dbReference>
<dbReference type="PANTHER" id="PTHR42794">
    <property type="entry name" value="HEMIN IMPORT ATP-BINDING PROTEIN HMUV"/>
    <property type="match status" value="1"/>
</dbReference>
<dbReference type="PROSITE" id="PS00211">
    <property type="entry name" value="ABC_TRANSPORTER_1"/>
    <property type="match status" value="1"/>
</dbReference>